<accession>A0A2G4YNF4</accession>
<gene>
    <name evidence="1" type="ORF">CRD36_15915</name>
</gene>
<evidence type="ECO:0000313" key="2">
    <source>
        <dbReference type="Proteomes" id="UP000229730"/>
    </source>
</evidence>
<proteinExistence type="predicted"/>
<dbReference type="RefSeq" id="WP_099474934.1">
    <property type="nucleotide sequence ID" value="NZ_CP041025.1"/>
</dbReference>
<evidence type="ECO:0008006" key="3">
    <source>
        <dbReference type="Google" id="ProtNLM"/>
    </source>
</evidence>
<name>A0A2G4YNF4_9PROT</name>
<dbReference type="AlphaFoldDB" id="A0A2G4YNF4"/>
<dbReference type="Proteomes" id="UP000229730">
    <property type="component" value="Unassembled WGS sequence"/>
</dbReference>
<dbReference type="InParanoid" id="A0A2G4YNF4"/>
<dbReference type="InterPro" id="IPR019285">
    <property type="entry name" value="DUF2336"/>
</dbReference>
<keyword evidence="2" id="KW-1185">Reference proteome</keyword>
<comment type="caution">
    <text evidence="1">The sequence shown here is derived from an EMBL/GenBank/DDBJ whole genome shotgun (WGS) entry which is preliminary data.</text>
</comment>
<dbReference type="Pfam" id="PF10098">
    <property type="entry name" value="DUF2336"/>
    <property type="match status" value="1"/>
</dbReference>
<sequence length="371" mass="41317">MATSEPKIDQEVSNLLKLAHGKEAGGRTVLFSTITDLLERRHNDLSKTELALMSEILSKLISDVEMNIRTKLAHKLSSQEDAPLDLVILLANDQIEVAKPILDLSTLLSDDDLIRIIRHKTAQHQLSIASRKHLSSGVCRELISIGNTKTLVTLLTNHDAQIDNTSLAALVERSKESVPIQPPLIERPDLPKEMAAKMYQWVSNSLRESILTNLNLSEDELSKLLDSAISDVSNEEVDTITREKSEILLVNKLHKAGKLQPSFLMKSLNQGQSSLFEIAFSKLISVPRKIMRSFLYDRGPDALAVSCCAAGIDQSVFLTIYKLTREAKDMNTTLSDHETATAFSYFQKMDKKRAQLTIQKWVAEATGAPIF</sequence>
<dbReference type="EMBL" id="PDEM01000031">
    <property type="protein sequence ID" value="PHZ83837.1"/>
    <property type="molecule type" value="Genomic_DNA"/>
</dbReference>
<protein>
    <recommendedName>
        <fullName evidence="3">DUF2336 domain-containing protein</fullName>
    </recommendedName>
</protein>
<evidence type="ECO:0000313" key="1">
    <source>
        <dbReference type="EMBL" id="PHZ83837.1"/>
    </source>
</evidence>
<reference evidence="1 2" key="1">
    <citation type="submission" date="2017-10" db="EMBL/GenBank/DDBJ databases">
        <title>Frigbacter circumglobatus gen. nov. sp. nov., isolated from sediment cultured in situ.</title>
        <authorList>
            <person name="Zhao Z."/>
        </authorList>
    </citation>
    <scope>NUCLEOTIDE SEQUENCE [LARGE SCALE GENOMIC DNA]</scope>
    <source>
        <strain evidence="1 2">ZYL</strain>
    </source>
</reference>
<dbReference type="OrthoDB" id="8194627at2"/>
<organism evidence="1 2">
    <name type="scientific">Paremcibacter congregatus</name>
    <dbReference type="NCBI Taxonomy" id="2043170"/>
    <lineage>
        <taxon>Bacteria</taxon>
        <taxon>Pseudomonadati</taxon>
        <taxon>Pseudomonadota</taxon>
        <taxon>Alphaproteobacteria</taxon>
        <taxon>Emcibacterales</taxon>
        <taxon>Emcibacteraceae</taxon>
        <taxon>Paremcibacter</taxon>
    </lineage>
</organism>